<protein>
    <submittedName>
        <fullName evidence="1">Uncharacterized protein</fullName>
    </submittedName>
</protein>
<organism evidence="1 2">
    <name type="scientific">Staurois parvus</name>
    <dbReference type="NCBI Taxonomy" id="386267"/>
    <lineage>
        <taxon>Eukaryota</taxon>
        <taxon>Metazoa</taxon>
        <taxon>Chordata</taxon>
        <taxon>Craniata</taxon>
        <taxon>Vertebrata</taxon>
        <taxon>Euteleostomi</taxon>
        <taxon>Amphibia</taxon>
        <taxon>Batrachia</taxon>
        <taxon>Anura</taxon>
        <taxon>Neobatrachia</taxon>
        <taxon>Ranoidea</taxon>
        <taxon>Ranidae</taxon>
        <taxon>Staurois</taxon>
    </lineage>
</organism>
<proteinExistence type="predicted"/>
<name>A0ABN9BDN8_9NEOB</name>
<dbReference type="EMBL" id="CATNWA010003553">
    <property type="protein sequence ID" value="CAI9545713.1"/>
    <property type="molecule type" value="Genomic_DNA"/>
</dbReference>
<comment type="caution">
    <text evidence="1">The sequence shown here is derived from an EMBL/GenBank/DDBJ whole genome shotgun (WGS) entry which is preliminary data.</text>
</comment>
<keyword evidence="2" id="KW-1185">Reference proteome</keyword>
<accession>A0ABN9BDN8</accession>
<evidence type="ECO:0000313" key="1">
    <source>
        <dbReference type="EMBL" id="CAI9545713.1"/>
    </source>
</evidence>
<sequence length="41" mass="4471">MEIPIPMSACCVPQIGKSFLFVQTAVSYPFVLLQTKPVSLS</sequence>
<gene>
    <name evidence="1" type="ORF">SPARVUS_LOCUS2718262</name>
</gene>
<reference evidence="1" key="1">
    <citation type="submission" date="2023-05" db="EMBL/GenBank/DDBJ databases">
        <authorList>
            <person name="Stuckert A."/>
        </authorList>
    </citation>
    <scope>NUCLEOTIDE SEQUENCE</scope>
</reference>
<dbReference type="Proteomes" id="UP001162483">
    <property type="component" value="Unassembled WGS sequence"/>
</dbReference>
<evidence type="ECO:0000313" key="2">
    <source>
        <dbReference type="Proteomes" id="UP001162483"/>
    </source>
</evidence>